<feature type="domain" description="Aminotransferase class I/classII large" evidence="10">
    <location>
        <begin position="50"/>
        <end position="388"/>
    </location>
</feature>
<dbReference type="GO" id="GO:0000105">
    <property type="term" value="P:L-histidine biosynthetic process"/>
    <property type="evidence" value="ECO:0007669"/>
    <property type="project" value="UniProtKB-UniRule"/>
</dbReference>
<evidence type="ECO:0000256" key="8">
    <source>
        <dbReference type="ARBA" id="ARBA00047481"/>
    </source>
</evidence>
<dbReference type="RefSeq" id="WP_123088352.1">
    <property type="nucleotide sequence ID" value="NZ_RIBS01000005.1"/>
</dbReference>
<dbReference type="OrthoDB" id="9813612at2"/>
<dbReference type="SUPFAM" id="SSF53383">
    <property type="entry name" value="PLP-dependent transferases"/>
    <property type="match status" value="1"/>
</dbReference>
<dbReference type="InterPro" id="IPR001917">
    <property type="entry name" value="Aminotrans_II_pyridoxalP_BS"/>
</dbReference>
<evidence type="ECO:0000256" key="7">
    <source>
        <dbReference type="ARBA" id="ARBA00022898"/>
    </source>
</evidence>
<evidence type="ECO:0000313" key="11">
    <source>
        <dbReference type="EMBL" id="RNF83221.1"/>
    </source>
</evidence>
<proteinExistence type="inferred from homology"/>
<dbReference type="InterPro" id="IPR005861">
    <property type="entry name" value="HisP_aminotrans"/>
</dbReference>
<dbReference type="AlphaFoldDB" id="A0A3M8SPI9"/>
<comment type="pathway">
    <text evidence="2 9">Amino-acid biosynthesis; L-histidine biosynthesis; L-histidine from 5-phospho-alpha-D-ribose 1-diphosphate: step 7/9.</text>
</comment>
<comment type="cofactor">
    <cofactor evidence="1 9">
        <name>pyridoxal 5'-phosphate</name>
        <dbReference type="ChEBI" id="CHEBI:597326"/>
    </cofactor>
</comment>
<dbReference type="NCBIfam" id="TIGR01141">
    <property type="entry name" value="hisC"/>
    <property type="match status" value="1"/>
</dbReference>
<keyword evidence="9" id="KW-0028">Amino-acid biosynthesis</keyword>
<dbReference type="Proteomes" id="UP000267049">
    <property type="component" value="Unassembled WGS sequence"/>
</dbReference>
<dbReference type="InterPro" id="IPR004839">
    <property type="entry name" value="Aminotransferase_I/II_large"/>
</dbReference>
<accession>A0A3M8SPI9</accession>
<protein>
    <recommendedName>
        <fullName evidence="9">Histidinol-phosphate aminotransferase</fullName>
        <ecNumber evidence="9">2.6.1.9</ecNumber>
    </recommendedName>
    <alternativeName>
        <fullName evidence="9">Imidazole acetol-phosphate transaminase</fullName>
    </alternativeName>
</protein>
<dbReference type="InterPro" id="IPR015421">
    <property type="entry name" value="PyrdxlP-dep_Trfase_major"/>
</dbReference>
<evidence type="ECO:0000313" key="12">
    <source>
        <dbReference type="Proteomes" id="UP000267049"/>
    </source>
</evidence>
<evidence type="ECO:0000256" key="9">
    <source>
        <dbReference type="HAMAP-Rule" id="MF_01023"/>
    </source>
</evidence>
<evidence type="ECO:0000259" key="10">
    <source>
        <dbReference type="Pfam" id="PF00155"/>
    </source>
</evidence>
<comment type="subunit">
    <text evidence="4 9">Homodimer.</text>
</comment>
<organism evidence="11 12">
    <name type="scientific">Montanilutibacter psychrotolerans</name>
    <dbReference type="NCBI Taxonomy" id="1327343"/>
    <lineage>
        <taxon>Bacteria</taxon>
        <taxon>Pseudomonadati</taxon>
        <taxon>Pseudomonadota</taxon>
        <taxon>Gammaproteobacteria</taxon>
        <taxon>Lysobacterales</taxon>
        <taxon>Lysobacteraceae</taxon>
        <taxon>Montanilutibacter</taxon>
    </lineage>
</organism>
<name>A0A3M8SPI9_9GAMM</name>
<keyword evidence="7 9" id="KW-0663">Pyridoxal phosphate</keyword>
<feature type="modified residue" description="N6-(pyridoxal phosphate)lysine" evidence="9">
    <location>
        <position position="250"/>
    </location>
</feature>
<dbReference type="EMBL" id="RIBS01000005">
    <property type="protein sequence ID" value="RNF83221.1"/>
    <property type="molecule type" value="Genomic_DNA"/>
</dbReference>
<dbReference type="GO" id="GO:0030170">
    <property type="term" value="F:pyridoxal phosphate binding"/>
    <property type="evidence" value="ECO:0007669"/>
    <property type="project" value="InterPro"/>
</dbReference>
<dbReference type="Gene3D" id="3.40.640.10">
    <property type="entry name" value="Type I PLP-dependent aspartate aminotransferase-like (Major domain)"/>
    <property type="match status" value="1"/>
</dbReference>
<keyword evidence="12" id="KW-1185">Reference proteome</keyword>
<comment type="caution">
    <text evidence="11">The sequence shown here is derived from an EMBL/GenBank/DDBJ whole genome shotgun (WGS) entry which is preliminary data.</text>
</comment>
<keyword evidence="9" id="KW-0368">Histidine biosynthesis</keyword>
<evidence type="ECO:0000256" key="4">
    <source>
        <dbReference type="ARBA" id="ARBA00011738"/>
    </source>
</evidence>
<gene>
    <name evidence="9" type="primary">hisC</name>
    <name evidence="11" type="ORF">EER27_12025</name>
</gene>
<keyword evidence="5 9" id="KW-0032">Aminotransferase</keyword>
<dbReference type="EC" id="2.6.1.9" evidence="9"/>
<dbReference type="UniPathway" id="UPA00031">
    <property type="reaction ID" value="UER00012"/>
</dbReference>
<dbReference type="Gene3D" id="3.90.1150.10">
    <property type="entry name" value="Aspartate Aminotransferase, domain 1"/>
    <property type="match status" value="1"/>
</dbReference>
<dbReference type="PANTHER" id="PTHR43643:SF3">
    <property type="entry name" value="HISTIDINOL-PHOSPHATE AMINOTRANSFERASE"/>
    <property type="match status" value="1"/>
</dbReference>
<keyword evidence="6 9" id="KW-0808">Transferase</keyword>
<comment type="catalytic activity">
    <reaction evidence="8 9">
        <text>L-histidinol phosphate + 2-oxoglutarate = 3-(imidazol-4-yl)-2-oxopropyl phosphate + L-glutamate</text>
        <dbReference type="Rhea" id="RHEA:23744"/>
        <dbReference type="ChEBI" id="CHEBI:16810"/>
        <dbReference type="ChEBI" id="CHEBI:29985"/>
        <dbReference type="ChEBI" id="CHEBI:57766"/>
        <dbReference type="ChEBI" id="CHEBI:57980"/>
        <dbReference type="EC" id="2.6.1.9"/>
    </reaction>
</comment>
<dbReference type="GO" id="GO:0004400">
    <property type="term" value="F:histidinol-phosphate transaminase activity"/>
    <property type="evidence" value="ECO:0007669"/>
    <property type="project" value="UniProtKB-UniRule"/>
</dbReference>
<dbReference type="InterPro" id="IPR050106">
    <property type="entry name" value="HistidinolP_aminotransfase"/>
</dbReference>
<dbReference type="CDD" id="cd00609">
    <property type="entry name" value="AAT_like"/>
    <property type="match status" value="1"/>
</dbReference>
<evidence type="ECO:0000256" key="6">
    <source>
        <dbReference type="ARBA" id="ARBA00022679"/>
    </source>
</evidence>
<sequence>MSTATSTPSPVRHDEAWFASRAQPGVRGLRAYDPGHDLVALRARFGEAGLLELGSNENPYGASPEARAAILDQMHALHRYPDPLGADLKRALAAKHGVDAAQILLGNGSHELLMQLAQVFAGPDQDVVYSRYGFAVFALATQCAGARAHVVEALPRDHATMPLGHDLDAILAAITPATRLVYLANPNNPTGTWFGRDAFATFMSKVPAEVIVVMDEAYAELADDGDTDVASGLPLLARHANLVVTRTFSKAYGLAGLRVGYLLAARGLVAVMERVRESFNVNGPALAACEAALRDESHLVWGRTRNREQREQLAEALQARGLRVLPSRTNFVLVDFSRQDDAARTVQVEAALIARGVVLRPMAGYGLPEYLRITVGSQSENRALLSALDDVLRS</sequence>
<evidence type="ECO:0000256" key="2">
    <source>
        <dbReference type="ARBA" id="ARBA00005011"/>
    </source>
</evidence>
<evidence type="ECO:0000256" key="1">
    <source>
        <dbReference type="ARBA" id="ARBA00001933"/>
    </source>
</evidence>
<comment type="similarity">
    <text evidence="3 9">Belongs to the class-II pyridoxal-phosphate-dependent aminotransferase family. Histidinol-phosphate aminotransferase subfamily.</text>
</comment>
<evidence type="ECO:0000256" key="3">
    <source>
        <dbReference type="ARBA" id="ARBA00007970"/>
    </source>
</evidence>
<dbReference type="PANTHER" id="PTHR43643">
    <property type="entry name" value="HISTIDINOL-PHOSPHATE AMINOTRANSFERASE 2"/>
    <property type="match status" value="1"/>
</dbReference>
<reference evidence="11 12" key="1">
    <citation type="submission" date="2018-11" db="EMBL/GenBank/DDBJ databases">
        <title>Lysobacter cryohumiis sp. nov., isolated from soil in the Tianshan Mountains, Xinjiang, China.</title>
        <authorList>
            <person name="Luo Y."/>
            <person name="Sheng H."/>
        </authorList>
    </citation>
    <scope>NUCLEOTIDE SEQUENCE [LARGE SCALE GENOMIC DNA]</scope>
    <source>
        <strain evidence="11 12">ZS60</strain>
    </source>
</reference>
<dbReference type="InterPro" id="IPR015422">
    <property type="entry name" value="PyrdxlP-dep_Trfase_small"/>
</dbReference>
<dbReference type="HAMAP" id="MF_01023">
    <property type="entry name" value="HisC_aminotrans_2"/>
    <property type="match status" value="1"/>
</dbReference>
<dbReference type="Pfam" id="PF00155">
    <property type="entry name" value="Aminotran_1_2"/>
    <property type="match status" value="1"/>
</dbReference>
<evidence type="ECO:0000256" key="5">
    <source>
        <dbReference type="ARBA" id="ARBA00022576"/>
    </source>
</evidence>
<dbReference type="PROSITE" id="PS00599">
    <property type="entry name" value="AA_TRANSFER_CLASS_2"/>
    <property type="match status" value="1"/>
</dbReference>
<dbReference type="InterPro" id="IPR015424">
    <property type="entry name" value="PyrdxlP-dep_Trfase"/>
</dbReference>